<evidence type="ECO:0000313" key="1">
    <source>
        <dbReference type="EMBL" id="KAH3682566.1"/>
    </source>
</evidence>
<evidence type="ECO:0000313" key="2">
    <source>
        <dbReference type="Proteomes" id="UP000774326"/>
    </source>
</evidence>
<reference evidence="1" key="2">
    <citation type="submission" date="2021-01" db="EMBL/GenBank/DDBJ databases">
        <authorList>
            <person name="Schikora-Tamarit M.A."/>
        </authorList>
    </citation>
    <scope>NUCLEOTIDE SEQUENCE</scope>
    <source>
        <strain evidence="1">CBS2887</strain>
    </source>
</reference>
<keyword evidence="2" id="KW-1185">Reference proteome</keyword>
<dbReference type="EMBL" id="JAEUBG010003613">
    <property type="protein sequence ID" value="KAH3682566.1"/>
    <property type="molecule type" value="Genomic_DNA"/>
</dbReference>
<dbReference type="AlphaFoldDB" id="A0A9P8TLD2"/>
<dbReference type="Proteomes" id="UP000774326">
    <property type="component" value="Unassembled WGS sequence"/>
</dbReference>
<protein>
    <submittedName>
        <fullName evidence="1">Uncharacterized protein</fullName>
    </submittedName>
</protein>
<name>A0A9P8TLD2_WICPI</name>
<accession>A0A9P8TLD2</accession>
<sequence length="71" mass="7926">MLWRSIRCPIYSTPLAKLELKLDRIGTLDWSVDVALDDSSNNIWQVIVDVNGINGQISNSTDTPRNGVLNL</sequence>
<comment type="caution">
    <text evidence="1">The sequence shown here is derived from an EMBL/GenBank/DDBJ whole genome shotgun (WGS) entry which is preliminary data.</text>
</comment>
<gene>
    <name evidence="1" type="ORF">WICPIJ_006478</name>
</gene>
<organism evidence="1 2">
    <name type="scientific">Wickerhamomyces pijperi</name>
    <name type="common">Yeast</name>
    <name type="synonym">Pichia pijperi</name>
    <dbReference type="NCBI Taxonomy" id="599730"/>
    <lineage>
        <taxon>Eukaryota</taxon>
        <taxon>Fungi</taxon>
        <taxon>Dikarya</taxon>
        <taxon>Ascomycota</taxon>
        <taxon>Saccharomycotina</taxon>
        <taxon>Saccharomycetes</taxon>
        <taxon>Phaffomycetales</taxon>
        <taxon>Wickerhamomycetaceae</taxon>
        <taxon>Wickerhamomyces</taxon>
    </lineage>
</organism>
<reference evidence="1" key="1">
    <citation type="journal article" date="2021" name="Open Biol.">
        <title>Shared evolutionary footprints suggest mitochondrial oxidative damage underlies multiple complex I losses in fungi.</title>
        <authorList>
            <person name="Schikora-Tamarit M.A."/>
            <person name="Marcet-Houben M."/>
            <person name="Nosek J."/>
            <person name="Gabaldon T."/>
        </authorList>
    </citation>
    <scope>NUCLEOTIDE SEQUENCE</scope>
    <source>
        <strain evidence="1">CBS2887</strain>
    </source>
</reference>
<proteinExistence type="predicted"/>